<keyword evidence="1" id="KW-0175">Coiled coil</keyword>
<dbReference type="EMBL" id="JAOQAZ010000037">
    <property type="protein sequence ID" value="KAJ4248135.1"/>
    <property type="molecule type" value="Genomic_DNA"/>
</dbReference>
<evidence type="ECO:0000313" key="2">
    <source>
        <dbReference type="EMBL" id="KAJ4248135.1"/>
    </source>
</evidence>
<keyword evidence="3" id="KW-1185">Reference proteome</keyword>
<accession>A0A9W8RPN8</accession>
<gene>
    <name evidence="2" type="ORF">NW762_012905</name>
</gene>
<feature type="coiled-coil region" evidence="1">
    <location>
        <begin position="42"/>
        <end position="90"/>
    </location>
</feature>
<reference evidence="2" key="1">
    <citation type="submission" date="2022-09" db="EMBL/GenBank/DDBJ databases">
        <title>Fusarium specimens isolated from Avocado Roots.</title>
        <authorList>
            <person name="Stajich J."/>
            <person name="Roper C."/>
            <person name="Heimlech-Rivalta G."/>
        </authorList>
    </citation>
    <scope>NUCLEOTIDE SEQUENCE</scope>
    <source>
        <strain evidence="2">CF00136</strain>
    </source>
</reference>
<dbReference type="Proteomes" id="UP001152049">
    <property type="component" value="Unassembled WGS sequence"/>
</dbReference>
<organism evidence="2 3">
    <name type="scientific">Fusarium torreyae</name>
    <dbReference type="NCBI Taxonomy" id="1237075"/>
    <lineage>
        <taxon>Eukaryota</taxon>
        <taxon>Fungi</taxon>
        <taxon>Dikarya</taxon>
        <taxon>Ascomycota</taxon>
        <taxon>Pezizomycotina</taxon>
        <taxon>Sordariomycetes</taxon>
        <taxon>Hypocreomycetidae</taxon>
        <taxon>Hypocreales</taxon>
        <taxon>Nectriaceae</taxon>
        <taxon>Fusarium</taxon>
    </lineage>
</organism>
<name>A0A9W8RPN8_9HYPO</name>
<comment type="caution">
    <text evidence="2">The sequence shown here is derived from an EMBL/GenBank/DDBJ whole genome shotgun (WGS) entry which is preliminary data.</text>
</comment>
<dbReference type="OrthoDB" id="5098439at2759"/>
<protein>
    <submittedName>
        <fullName evidence="2">Uncharacterized protein</fullName>
    </submittedName>
</protein>
<evidence type="ECO:0000313" key="3">
    <source>
        <dbReference type="Proteomes" id="UP001152049"/>
    </source>
</evidence>
<evidence type="ECO:0000256" key="1">
    <source>
        <dbReference type="SAM" id="Coils"/>
    </source>
</evidence>
<sequence>MRKVDKKHSESFKLQCDTSIVVDQRHIVGLNHGDRDHFLGHLNSVDRKLQKTYDKMDNIQNALDDNHAKVDELLDEHEGLLKELARIEKTIRDRVIRAKDL</sequence>
<proteinExistence type="predicted"/>
<dbReference type="AlphaFoldDB" id="A0A9W8RPN8"/>